<gene>
    <name evidence="2" type="ORF">IE877_11555</name>
</gene>
<keyword evidence="1" id="KW-0732">Signal</keyword>
<feature type="signal peptide" evidence="1">
    <location>
        <begin position="1"/>
        <end position="24"/>
    </location>
</feature>
<comment type="caution">
    <text evidence="2">The sequence shown here is derived from an EMBL/GenBank/DDBJ whole genome shotgun (WGS) entry which is preliminary data.</text>
</comment>
<dbReference type="Proteomes" id="UP000652176">
    <property type="component" value="Unassembled WGS sequence"/>
</dbReference>
<reference evidence="2 3" key="1">
    <citation type="submission" date="2020-09" db="EMBL/GenBank/DDBJ databases">
        <title>Methylomonas albis sp. nov. and Methylomonas fluvii sp. nov.: Two cold-adapted methanotrophs from the River Elbe and an amended description of Methylovulum psychrotolerans strain Eb1.</title>
        <authorList>
            <person name="Bussmann I.K."/>
            <person name="Klings K.-W."/>
            <person name="Warnstedt J."/>
            <person name="Hoppert M."/>
            <person name="Saborowski A."/>
            <person name="Horn F."/>
            <person name="Liebner S."/>
        </authorList>
    </citation>
    <scope>NUCLEOTIDE SEQUENCE [LARGE SCALE GENOMIC DNA]</scope>
    <source>
        <strain evidence="2 3">EbA</strain>
    </source>
</reference>
<proteinExistence type="predicted"/>
<evidence type="ECO:0000313" key="2">
    <source>
        <dbReference type="EMBL" id="MBD9356516.1"/>
    </source>
</evidence>
<keyword evidence="3" id="KW-1185">Reference proteome</keyword>
<protein>
    <recommendedName>
        <fullName evidence="4">IPTL-CTERM protein sorting domain-containing protein</fullName>
    </recommendedName>
</protein>
<sequence length="168" mass="17648">MKTLLSLKLWFAVCLFAVSTVSSAGIVWESTDGDSNFLSFGSGSLPFPSSETFGIFAANANLAADAPVYTFTGVGSFSSASPFKLGMLTSNGWASEVGNIGLGTPNMYMLSFVKPNMITNNLSFLFGVDIQPAADQGGVSAVPLPATAWLMTSAMLGMLYMGRRKDVV</sequence>
<evidence type="ECO:0008006" key="4">
    <source>
        <dbReference type="Google" id="ProtNLM"/>
    </source>
</evidence>
<name>A0ABR9D127_9GAMM</name>
<organism evidence="2 3">
    <name type="scientific">Methylomonas albis</name>
    <dbReference type="NCBI Taxonomy" id="1854563"/>
    <lineage>
        <taxon>Bacteria</taxon>
        <taxon>Pseudomonadati</taxon>
        <taxon>Pseudomonadota</taxon>
        <taxon>Gammaproteobacteria</taxon>
        <taxon>Methylococcales</taxon>
        <taxon>Methylococcaceae</taxon>
        <taxon>Methylomonas</taxon>
    </lineage>
</organism>
<dbReference type="EMBL" id="JACXSS010000001">
    <property type="protein sequence ID" value="MBD9356516.1"/>
    <property type="molecule type" value="Genomic_DNA"/>
</dbReference>
<evidence type="ECO:0000256" key="1">
    <source>
        <dbReference type="SAM" id="SignalP"/>
    </source>
</evidence>
<feature type="chain" id="PRO_5047249445" description="IPTL-CTERM protein sorting domain-containing protein" evidence="1">
    <location>
        <begin position="25"/>
        <end position="168"/>
    </location>
</feature>
<dbReference type="RefSeq" id="WP_192374862.1">
    <property type="nucleotide sequence ID" value="NZ_CAJHIV010000001.1"/>
</dbReference>
<evidence type="ECO:0000313" key="3">
    <source>
        <dbReference type="Proteomes" id="UP000652176"/>
    </source>
</evidence>
<accession>A0ABR9D127</accession>